<dbReference type="RefSeq" id="WP_091627437.1">
    <property type="nucleotide sequence ID" value="NZ_FOEF01000024.1"/>
</dbReference>
<dbReference type="EMBL" id="FOEF01000024">
    <property type="protein sequence ID" value="SEP53091.1"/>
    <property type="molecule type" value="Genomic_DNA"/>
</dbReference>
<protein>
    <submittedName>
        <fullName evidence="6">DNA-binding transcriptional regulator, MarR family</fullName>
    </submittedName>
</protein>
<sequence length="159" mass="18126">MPHDYEDLERIVYPLARLGQSMRRAQNKAIDPTRQAILQQAAVKGRVRPSELAAELDLYPSSITRQTRSLEDDGLIAVEADPADRRSCLISLTEPGWEEVRRLTRLGLDRFSEFLADWDAEDVRTLGRLLTRLEASADTAKRQSQRPGGRPWQRREGSE</sequence>
<evidence type="ECO:0000256" key="4">
    <source>
        <dbReference type="SAM" id="MobiDB-lite"/>
    </source>
</evidence>
<dbReference type="GO" id="GO:0003677">
    <property type="term" value="F:DNA binding"/>
    <property type="evidence" value="ECO:0007669"/>
    <property type="project" value="UniProtKB-KW"/>
</dbReference>
<name>A0A1H8YM72_9PSEU</name>
<evidence type="ECO:0000313" key="6">
    <source>
        <dbReference type="EMBL" id="SEP53091.1"/>
    </source>
</evidence>
<dbReference type="GO" id="GO:0003700">
    <property type="term" value="F:DNA-binding transcription factor activity"/>
    <property type="evidence" value="ECO:0007669"/>
    <property type="project" value="InterPro"/>
</dbReference>
<dbReference type="SUPFAM" id="SSF46785">
    <property type="entry name" value="Winged helix' DNA-binding domain"/>
    <property type="match status" value="1"/>
</dbReference>
<dbReference type="PROSITE" id="PS01117">
    <property type="entry name" value="HTH_MARR_1"/>
    <property type="match status" value="1"/>
</dbReference>
<dbReference type="AlphaFoldDB" id="A0A1H8YM72"/>
<dbReference type="Gene3D" id="1.10.10.10">
    <property type="entry name" value="Winged helix-like DNA-binding domain superfamily/Winged helix DNA-binding domain"/>
    <property type="match status" value="1"/>
</dbReference>
<dbReference type="InterPro" id="IPR036388">
    <property type="entry name" value="WH-like_DNA-bd_sf"/>
</dbReference>
<evidence type="ECO:0000256" key="1">
    <source>
        <dbReference type="ARBA" id="ARBA00023015"/>
    </source>
</evidence>
<dbReference type="STRING" id="394193.SAMN04489732_12462"/>
<evidence type="ECO:0000256" key="3">
    <source>
        <dbReference type="ARBA" id="ARBA00023163"/>
    </source>
</evidence>
<dbReference type="InterPro" id="IPR000835">
    <property type="entry name" value="HTH_MarR-typ"/>
</dbReference>
<dbReference type="GO" id="GO:0006950">
    <property type="term" value="P:response to stress"/>
    <property type="evidence" value="ECO:0007669"/>
    <property type="project" value="TreeGrafter"/>
</dbReference>
<dbReference type="InterPro" id="IPR036390">
    <property type="entry name" value="WH_DNA-bd_sf"/>
</dbReference>
<dbReference type="Pfam" id="PF01047">
    <property type="entry name" value="MarR"/>
    <property type="match status" value="1"/>
</dbReference>
<proteinExistence type="predicted"/>
<dbReference type="PRINTS" id="PR00598">
    <property type="entry name" value="HTHMARR"/>
</dbReference>
<evidence type="ECO:0000313" key="7">
    <source>
        <dbReference type="Proteomes" id="UP000198582"/>
    </source>
</evidence>
<organism evidence="6 7">
    <name type="scientific">Amycolatopsis saalfeldensis</name>
    <dbReference type="NCBI Taxonomy" id="394193"/>
    <lineage>
        <taxon>Bacteria</taxon>
        <taxon>Bacillati</taxon>
        <taxon>Actinomycetota</taxon>
        <taxon>Actinomycetes</taxon>
        <taxon>Pseudonocardiales</taxon>
        <taxon>Pseudonocardiaceae</taxon>
        <taxon>Amycolatopsis</taxon>
    </lineage>
</organism>
<dbReference type="InterPro" id="IPR039422">
    <property type="entry name" value="MarR/SlyA-like"/>
</dbReference>
<dbReference type="PANTHER" id="PTHR33164">
    <property type="entry name" value="TRANSCRIPTIONAL REGULATOR, MARR FAMILY"/>
    <property type="match status" value="1"/>
</dbReference>
<dbReference type="Proteomes" id="UP000198582">
    <property type="component" value="Unassembled WGS sequence"/>
</dbReference>
<keyword evidence="7" id="KW-1185">Reference proteome</keyword>
<dbReference type="InterPro" id="IPR023187">
    <property type="entry name" value="Tscrpt_reg_MarR-type_CS"/>
</dbReference>
<dbReference type="PANTHER" id="PTHR33164:SF57">
    <property type="entry name" value="MARR-FAMILY TRANSCRIPTIONAL REGULATOR"/>
    <property type="match status" value="1"/>
</dbReference>
<dbReference type="InterPro" id="IPR011991">
    <property type="entry name" value="ArsR-like_HTH"/>
</dbReference>
<reference evidence="6 7" key="1">
    <citation type="submission" date="2016-10" db="EMBL/GenBank/DDBJ databases">
        <authorList>
            <person name="de Groot N.N."/>
        </authorList>
    </citation>
    <scope>NUCLEOTIDE SEQUENCE [LARGE SCALE GENOMIC DNA]</scope>
    <source>
        <strain evidence="6 7">DSM 44993</strain>
    </source>
</reference>
<dbReference type="SMART" id="SM00347">
    <property type="entry name" value="HTH_MARR"/>
    <property type="match status" value="1"/>
</dbReference>
<keyword evidence="2 6" id="KW-0238">DNA-binding</keyword>
<feature type="domain" description="HTH marR-type" evidence="5">
    <location>
        <begin position="5"/>
        <end position="135"/>
    </location>
</feature>
<dbReference type="PROSITE" id="PS50995">
    <property type="entry name" value="HTH_MARR_2"/>
    <property type="match status" value="1"/>
</dbReference>
<feature type="region of interest" description="Disordered" evidence="4">
    <location>
        <begin position="136"/>
        <end position="159"/>
    </location>
</feature>
<keyword evidence="3" id="KW-0804">Transcription</keyword>
<evidence type="ECO:0000256" key="2">
    <source>
        <dbReference type="ARBA" id="ARBA00023125"/>
    </source>
</evidence>
<dbReference type="CDD" id="cd00090">
    <property type="entry name" value="HTH_ARSR"/>
    <property type="match status" value="1"/>
</dbReference>
<accession>A0A1H8YM72</accession>
<evidence type="ECO:0000259" key="5">
    <source>
        <dbReference type="PROSITE" id="PS50995"/>
    </source>
</evidence>
<gene>
    <name evidence="6" type="ORF">SAMN04489732_12462</name>
</gene>
<keyword evidence="1" id="KW-0805">Transcription regulation</keyword>